<dbReference type="EMBL" id="FQVN01000004">
    <property type="protein sequence ID" value="SHF60741.1"/>
    <property type="molecule type" value="Genomic_DNA"/>
</dbReference>
<gene>
    <name evidence="1" type="ORF">SAMN05444320_104256</name>
</gene>
<name>A0A1M5D174_STRHI</name>
<dbReference type="Proteomes" id="UP000184501">
    <property type="component" value="Unassembled WGS sequence"/>
</dbReference>
<evidence type="ECO:0000313" key="2">
    <source>
        <dbReference type="Proteomes" id="UP000184501"/>
    </source>
</evidence>
<proteinExistence type="predicted"/>
<reference evidence="1 2" key="1">
    <citation type="submission" date="2016-11" db="EMBL/GenBank/DDBJ databases">
        <authorList>
            <person name="Jaros S."/>
            <person name="Januszkiewicz K."/>
            <person name="Wedrychowicz H."/>
        </authorList>
    </citation>
    <scope>NUCLEOTIDE SEQUENCE [LARGE SCALE GENOMIC DNA]</scope>
    <source>
        <strain evidence="1 2">DSM 44523</strain>
    </source>
</reference>
<evidence type="ECO:0000313" key="1">
    <source>
        <dbReference type="EMBL" id="SHF60741.1"/>
    </source>
</evidence>
<organism evidence="1 2">
    <name type="scientific">Streptoalloteichus hindustanus</name>
    <dbReference type="NCBI Taxonomy" id="2017"/>
    <lineage>
        <taxon>Bacteria</taxon>
        <taxon>Bacillati</taxon>
        <taxon>Actinomycetota</taxon>
        <taxon>Actinomycetes</taxon>
        <taxon>Pseudonocardiales</taxon>
        <taxon>Pseudonocardiaceae</taxon>
        <taxon>Streptoalloteichus</taxon>
    </lineage>
</organism>
<keyword evidence="2" id="KW-1185">Reference proteome</keyword>
<sequence>MEIGFERDAGVWLCRSVALQVHRLTTGNTPTPPPLQATYSAFGRRLRFEPLRHALATHGRALQLAERHSDTDVHRLPEGGVSVHVFSQDIWEHQAGDVCKVGFWRQGTEA</sequence>
<protein>
    <submittedName>
        <fullName evidence="1">Uncharacterized protein</fullName>
    </submittedName>
</protein>
<accession>A0A1M5D174</accession>
<dbReference type="RefSeq" id="WP_073483201.1">
    <property type="nucleotide sequence ID" value="NZ_FQVN01000004.1"/>
</dbReference>
<dbReference type="AlphaFoldDB" id="A0A1M5D174"/>